<dbReference type="NCBIfam" id="TIGR03331">
    <property type="entry name" value="SAM_DCase_Eco"/>
    <property type="match status" value="1"/>
</dbReference>
<comment type="subunit">
    <text evidence="10">Heterooctamer of four alpha and four beta chains arranged as a tetramer of alpha/beta heterodimers.</text>
</comment>
<dbReference type="EC" id="4.1.1.50" evidence="10"/>
<keyword evidence="5 10" id="KW-0620">Polyamine biosynthesis</keyword>
<evidence type="ECO:0000256" key="6">
    <source>
        <dbReference type="ARBA" id="ARBA00023145"/>
    </source>
</evidence>
<evidence type="ECO:0000256" key="1">
    <source>
        <dbReference type="ARBA" id="ARBA00022691"/>
    </source>
</evidence>
<keyword evidence="3 10" id="KW-0068">Autocatalytic cleavage</keyword>
<dbReference type="EMBL" id="JACEGA010000001">
    <property type="protein sequence ID" value="MBB2183052.1"/>
    <property type="molecule type" value="Genomic_DNA"/>
</dbReference>
<evidence type="ECO:0000256" key="7">
    <source>
        <dbReference type="ARBA" id="ARBA00023239"/>
    </source>
</evidence>
<evidence type="ECO:0000256" key="3">
    <source>
        <dbReference type="ARBA" id="ARBA00022813"/>
    </source>
</evidence>
<keyword evidence="9 10" id="KW-0670">Pyruvate</keyword>
<feature type="chain" id="PRO_5033182546" description="S-adenosylmethionine decarboxylase alpha chain" evidence="10">
    <location>
        <begin position="121"/>
        <end position="271"/>
    </location>
</feature>
<dbReference type="UniPathway" id="UPA00331">
    <property type="reaction ID" value="UER00451"/>
</dbReference>
<dbReference type="Gene3D" id="3.60.90.10">
    <property type="entry name" value="S-adenosylmethionine decarboxylase"/>
    <property type="match status" value="1"/>
</dbReference>
<sequence>MMLGLDTKLTLYGFNNLTKTLSFNIYDVCYAKSEREQRDYIAYIDEQYNSDRLTKILVDVTDMIGAHILNISKQDYDPQGASVNILIAEGSLSSEHIDESCNQGKYLSNSRDTVHAHLDKSHVTVHTFPEHHPDNSISTFRVDIDVSTCGEISPLNALDYLIGSFDSDIITIDYRVRGFTRDVHGMKYFIDHDITSIQDYIDDHTLTRYDAIDVNVYQSNIFHTKMLIKEIELQNYLFNKDVYELPPKQRLDITNSLRKEMIEIFSGMNIY</sequence>
<dbReference type="InterPro" id="IPR009165">
    <property type="entry name" value="S-AdoMet_deCO2ase_bac"/>
</dbReference>
<comment type="similarity">
    <text evidence="10">Belongs to the prokaryotic AdoMetDC family. Type 2 subfamily.</text>
</comment>
<evidence type="ECO:0000256" key="10">
    <source>
        <dbReference type="HAMAP-Rule" id="MF_00465"/>
    </source>
</evidence>
<feature type="site" description="Cleavage (non-hydrolytic); by autolysis" evidence="10">
    <location>
        <begin position="120"/>
        <end position="121"/>
    </location>
</feature>
<dbReference type="PANTHER" id="PTHR33866">
    <property type="entry name" value="S-ADENOSYLMETHIONINE DECARBOXYLASE PROENZYME"/>
    <property type="match status" value="1"/>
</dbReference>
<keyword evidence="4 10" id="KW-0745">Spermidine biosynthesis</keyword>
<keyword evidence="7 10" id="KW-0456">Lyase</keyword>
<comment type="pathway">
    <text evidence="10">Amine and polyamine biosynthesis; S-adenosylmethioninamine biosynthesis; S-adenosylmethioninamine from S-adenosyl-L-methionine: step 1/1.</text>
</comment>
<keyword evidence="1 10" id="KW-0949">S-adenosyl-L-methionine</keyword>
<keyword evidence="6 10" id="KW-0865">Zymogen</keyword>
<gene>
    <name evidence="10 11" type="primary">speD</name>
    <name evidence="11" type="ORF">H0486_09190</name>
</gene>
<accession>A0A839K1H5</accession>
<comment type="function">
    <text evidence="10">Catalyzes the decarboxylation of S-adenosylmethionine to S-adenosylmethioninamine (dcAdoMet), the propylamine donor required for the synthesis of the polyamines spermine and spermidine from the diamine putrescine.</text>
</comment>
<comment type="catalytic activity">
    <reaction evidence="10">
        <text>S-adenosyl-L-methionine + H(+) = S-adenosyl 3-(methylsulfanyl)propylamine + CO2</text>
        <dbReference type="Rhea" id="RHEA:15981"/>
        <dbReference type="ChEBI" id="CHEBI:15378"/>
        <dbReference type="ChEBI" id="CHEBI:16526"/>
        <dbReference type="ChEBI" id="CHEBI:57443"/>
        <dbReference type="ChEBI" id="CHEBI:59789"/>
        <dbReference type="EC" id="4.1.1.50"/>
    </reaction>
</comment>
<protein>
    <recommendedName>
        <fullName evidence="10">S-adenosylmethionine decarboxylase proenzyme</fullName>
        <shortName evidence="10">AdoMetDC</shortName>
        <shortName evidence="10">SAMDC</shortName>
        <ecNumber evidence="10">4.1.1.50</ecNumber>
    </recommendedName>
    <component>
        <recommendedName>
            <fullName evidence="10">S-adenosylmethionine decarboxylase beta chain</fullName>
        </recommendedName>
    </component>
    <component>
        <recommendedName>
            <fullName evidence="10">S-adenosylmethionine decarboxylase alpha chain</fullName>
        </recommendedName>
    </component>
</protein>
<evidence type="ECO:0000256" key="9">
    <source>
        <dbReference type="ARBA" id="ARBA00023317"/>
    </source>
</evidence>
<feature type="chain" id="PRO_5033182545" description="S-adenosylmethionine decarboxylase beta chain" evidence="10">
    <location>
        <begin position="1"/>
        <end position="120"/>
    </location>
</feature>
<proteinExistence type="inferred from homology"/>
<comment type="caution">
    <text evidence="11">The sequence shown here is derived from an EMBL/GenBank/DDBJ whole genome shotgun (WGS) entry which is preliminary data.</text>
</comment>
<organism evidence="11 12">
    <name type="scientific">Variimorphobacter saccharofermentans</name>
    <dbReference type="NCBI Taxonomy" id="2755051"/>
    <lineage>
        <taxon>Bacteria</taxon>
        <taxon>Bacillati</taxon>
        <taxon>Bacillota</taxon>
        <taxon>Clostridia</taxon>
        <taxon>Lachnospirales</taxon>
        <taxon>Lachnospiraceae</taxon>
        <taxon>Variimorphobacter</taxon>
    </lineage>
</organism>
<feature type="active site" description="Schiff-base intermediate with substrate; via pyruvic acid" evidence="10">
    <location>
        <position position="121"/>
    </location>
</feature>
<dbReference type="Proteomes" id="UP000574276">
    <property type="component" value="Unassembled WGS sequence"/>
</dbReference>
<comment type="PTM">
    <text evidence="10">Is synthesized initially as an inactive proenzyme. Formation of the active enzyme involves a self-maturation process in which the active site pyruvoyl group is generated from an internal serine residue via an autocatalytic post-translational modification. Two non-identical subunits are generated from the proenzyme in this reaction, and the pyruvate is formed at the N-terminus of the alpha chain, which is derived from the carboxyl end of the proenzyme. The post-translation cleavage follows an unusual pathway, termed non-hydrolytic serinolysis, in which the side chain hydroxyl group of the serine supplies its oxygen atom to form the C-terminus of the beta chain, while the remainder of the serine residue undergoes an oxidative deamination to produce ammonia and the pyruvoyl group blocking the N-terminus of the alpha chain.</text>
</comment>
<dbReference type="SUPFAM" id="SSF56276">
    <property type="entry name" value="S-adenosylmethionine decarboxylase"/>
    <property type="match status" value="1"/>
</dbReference>
<evidence type="ECO:0000256" key="4">
    <source>
        <dbReference type="ARBA" id="ARBA00023066"/>
    </source>
</evidence>
<keyword evidence="8 10" id="KW-0704">Schiff base</keyword>
<evidence type="ECO:0000313" key="11">
    <source>
        <dbReference type="EMBL" id="MBB2183052.1"/>
    </source>
</evidence>
<feature type="modified residue" description="Pyruvic acid (Ser); by autocatalysis" evidence="10">
    <location>
        <position position="121"/>
    </location>
</feature>
<dbReference type="Pfam" id="PF02675">
    <property type="entry name" value="AdoMet_dc"/>
    <property type="match status" value="1"/>
</dbReference>
<keyword evidence="12" id="KW-1185">Reference proteome</keyword>
<evidence type="ECO:0000313" key="12">
    <source>
        <dbReference type="Proteomes" id="UP000574276"/>
    </source>
</evidence>
<dbReference type="GO" id="GO:0004014">
    <property type="term" value="F:adenosylmethionine decarboxylase activity"/>
    <property type="evidence" value="ECO:0007669"/>
    <property type="project" value="UniProtKB-UniRule"/>
</dbReference>
<feature type="active site" description="Proton acceptor; for processing activity" evidence="10">
    <location>
        <position position="126"/>
    </location>
</feature>
<dbReference type="PANTHER" id="PTHR33866:SF1">
    <property type="entry name" value="S-ADENOSYLMETHIONINE DECARBOXYLASE PROENZYME"/>
    <property type="match status" value="1"/>
</dbReference>
<name>A0A839K1H5_9FIRM</name>
<reference evidence="11 12" key="1">
    <citation type="submission" date="2020-07" db="EMBL/GenBank/DDBJ databases">
        <title>Characterization and genome sequencing of isolate MD1, a novel member within the family Lachnospiraceae.</title>
        <authorList>
            <person name="Rettenmaier R."/>
            <person name="Di Bello L."/>
            <person name="Zinser C."/>
            <person name="Scheitz K."/>
            <person name="Liebl W."/>
            <person name="Zverlov V."/>
        </authorList>
    </citation>
    <scope>NUCLEOTIDE SEQUENCE [LARGE SCALE GENOMIC DNA]</scope>
    <source>
        <strain evidence="11 12">MD1</strain>
    </source>
</reference>
<evidence type="ECO:0000256" key="2">
    <source>
        <dbReference type="ARBA" id="ARBA00022793"/>
    </source>
</evidence>
<keyword evidence="2 10" id="KW-0210">Decarboxylase</keyword>
<dbReference type="InterPro" id="IPR016067">
    <property type="entry name" value="S-AdoMet_deCO2ase_core"/>
</dbReference>
<dbReference type="InterPro" id="IPR003826">
    <property type="entry name" value="AdoMetDC_fam_prok"/>
</dbReference>
<dbReference type="GO" id="GO:0005829">
    <property type="term" value="C:cytosol"/>
    <property type="evidence" value="ECO:0007669"/>
    <property type="project" value="TreeGrafter"/>
</dbReference>
<comment type="cofactor">
    <cofactor evidence="10">
        <name>pyruvate</name>
        <dbReference type="ChEBI" id="CHEBI:15361"/>
    </cofactor>
    <text evidence="10">Binds 1 pyruvoyl group covalently per subunit.</text>
</comment>
<evidence type="ECO:0000256" key="8">
    <source>
        <dbReference type="ARBA" id="ARBA00023270"/>
    </source>
</evidence>
<dbReference type="AlphaFoldDB" id="A0A839K1H5"/>
<dbReference type="HAMAP" id="MF_00465">
    <property type="entry name" value="AdoMetDC_2"/>
    <property type="match status" value="1"/>
</dbReference>
<feature type="active site" description="Proton donor; for catalytic activity" evidence="10">
    <location>
        <position position="149"/>
    </location>
</feature>
<dbReference type="GO" id="GO:0008295">
    <property type="term" value="P:spermidine biosynthetic process"/>
    <property type="evidence" value="ECO:0007669"/>
    <property type="project" value="UniProtKB-UniRule"/>
</dbReference>
<evidence type="ECO:0000256" key="5">
    <source>
        <dbReference type="ARBA" id="ARBA00023115"/>
    </source>
</evidence>
<dbReference type="PIRSF" id="PIRSF001356">
    <property type="entry name" value="SAM_decarboxylas"/>
    <property type="match status" value="1"/>
</dbReference>